<comment type="subcellular location">
    <subcellularLocation>
        <location evidence="1">Secreted</location>
    </subcellularLocation>
</comment>
<evidence type="ECO:0000256" key="12">
    <source>
        <dbReference type="SAM" id="SignalP"/>
    </source>
</evidence>
<dbReference type="InterPro" id="IPR009079">
    <property type="entry name" value="4_helix_cytokine-like_core"/>
</dbReference>
<dbReference type="GO" id="GO:0005135">
    <property type="term" value="F:interleukin-3 receptor binding"/>
    <property type="evidence" value="ECO:0007669"/>
    <property type="project" value="InterPro"/>
</dbReference>
<organism evidence="13 14">
    <name type="scientific">Pteropus vampyrus</name>
    <name type="common">Large flying fox</name>
    <dbReference type="NCBI Taxonomy" id="132908"/>
    <lineage>
        <taxon>Eukaryota</taxon>
        <taxon>Metazoa</taxon>
        <taxon>Chordata</taxon>
        <taxon>Craniata</taxon>
        <taxon>Vertebrata</taxon>
        <taxon>Euteleostomi</taxon>
        <taxon>Mammalia</taxon>
        <taxon>Eutheria</taxon>
        <taxon>Laurasiatheria</taxon>
        <taxon>Chiroptera</taxon>
        <taxon>Yinpterochiroptera</taxon>
        <taxon>Pteropodoidea</taxon>
        <taxon>Pteropodidae</taxon>
        <taxon>Pteropodinae</taxon>
        <taxon>Pteropus</taxon>
    </lineage>
</organism>
<evidence type="ECO:0000256" key="6">
    <source>
        <dbReference type="ARBA" id="ARBA00022729"/>
    </source>
</evidence>
<evidence type="ECO:0000256" key="3">
    <source>
        <dbReference type="ARBA" id="ARBA00019466"/>
    </source>
</evidence>
<keyword evidence="4" id="KW-0202">Cytokine</keyword>
<evidence type="ECO:0000256" key="11">
    <source>
        <dbReference type="ARBA" id="ARBA00033034"/>
    </source>
</evidence>
<dbReference type="InterPro" id="IPR002183">
    <property type="entry name" value="IL-3"/>
</dbReference>
<evidence type="ECO:0000256" key="9">
    <source>
        <dbReference type="ARBA" id="ARBA00031944"/>
    </source>
</evidence>
<keyword evidence="7" id="KW-0339">Growth factor</keyword>
<evidence type="ECO:0000313" key="14">
    <source>
        <dbReference type="RefSeq" id="XP_011360757.1"/>
    </source>
</evidence>
<evidence type="ECO:0000256" key="2">
    <source>
        <dbReference type="ARBA" id="ARBA00008547"/>
    </source>
</evidence>
<sequence length="142" mass="16380">MSSLPILHLLLLLLTAHAPQAQGLPLPTSSTKEYVNMMMREIESILNKPPLPPQEPLDVNEIHILNNEAFLMLNLDTFLEATKNLQDKGMRIGKILEKLKETISSAPMTTEEPIYIKKGNWDDFWRKMTKYLNFLQNYLKKS</sequence>
<dbReference type="Gene3D" id="1.20.1250.10">
    <property type="match status" value="1"/>
</dbReference>
<feature type="signal peptide" evidence="12">
    <location>
        <begin position="1"/>
        <end position="23"/>
    </location>
</feature>
<evidence type="ECO:0000313" key="13">
    <source>
        <dbReference type="Proteomes" id="UP000515202"/>
    </source>
</evidence>
<dbReference type="GeneID" id="105293643"/>
<dbReference type="RefSeq" id="XP_011360757.1">
    <property type="nucleotide sequence ID" value="XM_011362455.1"/>
</dbReference>
<keyword evidence="6 12" id="KW-0732">Signal</keyword>
<evidence type="ECO:0000256" key="1">
    <source>
        <dbReference type="ARBA" id="ARBA00004613"/>
    </source>
</evidence>
<evidence type="ECO:0000256" key="10">
    <source>
        <dbReference type="ARBA" id="ARBA00032468"/>
    </source>
</evidence>
<keyword evidence="13" id="KW-1185">Reference proteome</keyword>
<dbReference type="GO" id="GO:0006955">
    <property type="term" value="P:immune response"/>
    <property type="evidence" value="ECO:0007669"/>
    <property type="project" value="InterPro"/>
</dbReference>
<gene>
    <name evidence="14" type="primary">LOC105293643</name>
</gene>
<accession>A0A6P3QAF7</accession>
<dbReference type="GO" id="GO:0005125">
    <property type="term" value="F:cytokine activity"/>
    <property type="evidence" value="ECO:0007669"/>
    <property type="project" value="UniProtKB-KW"/>
</dbReference>
<dbReference type="KEGG" id="pvp:105293643"/>
<evidence type="ECO:0000256" key="5">
    <source>
        <dbReference type="ARBA" id="ARBA00022525"/>
    </source>
</evidence>
<dbReference type="PANTHER" id="PTHR48489:SF1">
    <property type="entry name" value="INTERLEUKIN-3"/>
    <property type="match status" value="1"/>
</dbReference>
<proteinExistence type="inferred from homology"/>
<reference evidence="14" key="1">
    <citation type="submission" date="2025-08" db="UniProtKB">
        <authorList>
            <consortium name="RefSeq"/>
        </authorList>
    </citation>
    <scope>IDENTIFICATION</scope>
    <source>
        <tissue evidence="14">Kidney</tissue>
    </source>
</reference>
<evidence type="ECO:0000256" key="4">
    <source>
        <dbReference type="ARBA" id="ARBA00022514"/>
    </source>
</evidence>
<dbReference type="PANTHER" id="PTHR48489">
    <property type="entry name" value="INTERLEUKIN-3"/>
    <property type="match status" value="1"/>
</dbReference>
<name>A0A6P3QAF7_PTEVA</name>
<evidence type="ECO:0000256" key="8">
    <source>
        <dbReference type="ARBA" id="ARBA00030364"/>
    </source>
</evidence>
<feature type="chain" id="PRO_5028080465" description="Interleukin-3" evidence="12">
    <location>
        <begin position="24"/>
        <end position="142"/>
    </location>
</feature>
<dbReference type="AlphaFoldDB" id="A0A6P3QAF7"/>
<dbReference type="Proteomes" id="UP000515202">
    <property type="component" value="Unplaced"/>
</dbReference>
<comment type="similarity">
    <text evidence="2">Belongs to the IL-3 family.</text>
</comment>
<evidence type="ECO:0000256" key="7">
    <source>
        <dbReference type="ARBA" id="ARBA00023030"/>
    </source>
</evidence>
<dbReference type="Pfam" id="PF02059">
    <property type="entry name" value="IL3"/>
    <property type="match status" value="1"/>
</dbReference>
<dbReference type="GO" id="GO:0005615">
    <property type="term" value="C:extracellular space"/>
    <property type="evidence" value="ECO:0007669"/>
    <property type="project" value="UniProtKB-KW"/>
</dbReference>
<dbReference type="OrthoDB" id="9808790at2759"/>
<dbReference type="SUPFAM" id="SSF47266">
    <property type="entry name" value="4-helical cytokines"/>
    <property type="match status" value="1"/>
</dbReference>
<protein>
    <recommendedName>
        <fullName evidence="3">Interleukin-3</fullName>
    </recommendedName>
    <alternativeName>
        <fullName evidence="9">Hematopoietic growth factor</fullName>
    </alternativeName>
    <alternativeName>
        <fullName evidence="8">Mast cell growth factor</fullName>
    </alternativeName>
    <alternativeName>
        <fullName evidence="11">Multipotential colony-stimulating factor</fullName>
    </alternativeName>
    <alternativeName>
        <fullName evidence="10">P-cell-stimulating factor</fullName>
    </alternativeName>
</protein>
<dbReference type="GO" id="GO:0008083">
    <property type="term" value="F:growth factor activity"/>
    <property type="evidence" value="ECO:0007669"/>
    <property type="project" value="UniProtKB-KW"/>
</dbReference>
<keyword evidence="5" id="KW-0964">Secreted</keyword>